<name>A0A7C9E334_OPUST</name>
<feature type="transmembrane region" description="Helical" evidence="1">
    <location>
        <begin position="26"/>
        <end position="48"/>
    </location>
</feature>
<proteinExistence type="predicted"/>
<reference evidence="2" key="1">
    <citation type="journal article" date="2013" name="J. Plant Res.">
        <title>Effect of fungi and light on seed germination of three Opuntia species from semiarid lands of central Mexico.</title>
        <authorList>
            <person name="Delgado-Sanchez P."/>
            <person name="Jimenez-Bremont J.F."/>
            <person name="Guerrero-Gonzalez Mde L."/>
            <person name="Flores J."/>
        </authorList>
    </citation>
    <scope>NUCLEOTIDE SEQUENCE</scope>
    <source>
        <tissue evidence="2">Cladode</tissue>
    </source>
</reference>
<dbReference type="EMBL" id="GISG01182990">
    <property type="protein sequence ID" value="MBA4654305.1"/>
    <property type="molecule type" value="Transcribed_RNA"/>
</dbReference>
<keyword evidence="1" id="KW-1133">Transmembrane helix</keyword>
<organism evidence="2">
    <name type="scientific">Opuntia streptacantha</name>
    <name type="common">Prickly pear cactus</name>
    <name type="synonym">Opuntia cardona</name>
    <dbReference type="NCBI Taxonomy" id="393608"/>
    <lineage>
        <taxon>Eukaryota</taxon>
        <taxon>Viridiplantae</taxon>
        <taxon>Streptophyta</taxon>
        <taxon>Embryophyta</taxon>
        <taxon>Tracheophyta</taxon>
        <taxon>Spermatophyta</taxon>
        <taxon>Magnoliopsida</taxon>
        <taxon>eudicotyledons</taxon>
        <taxon>Gunneridae</taxon>
        <taxon>Pentapetalae</taxon>
        <taxon>Caryophyllales</taxon>
        <taxon>Cactineae</taxon>
        <taxon>Cactaceae</taxon>
        <taxon>Opuntioideae</taxon>
        <taxon>Opuntia</taxon>
    </lineage>
</organism>
<dbReference type="AlphaFoldDB" id="A0A7C9E334"/>
<sequence>MIVGNGRCRTRDMNAQVNLIMRIGKVYVPLTIAVIIIVPLLYEWHVFFMKVLPSYPPLLPSRFGEVGFMMEKFASFLANLAKVFCSLSIIHSSASIWKPVKFSFGDLHSIKF</sequence>
<protein>
    <submittedName>
        <fullName evidence="2">Uncharacterized protein</fullName>
    </submittedName>
</protein>
<reference evidence="2" key="2">
    <citation type="submission" date="2020-07" db="EMBL/GenBank/DDBJ databases">
        <authorList>
            <person name="Vera ALvarez R."/>
            <person name="Arias-Moreno D.M."/>
            <person name="Jimenez-Jacinto V."/>
            <person name="Jimenez-Bremont J.F."/>
            <person name="Swaminathan K."/>
            <person name="Moose S.P."/>
            <person name="Guerrero-Gonzalez M.L."/>
            <person name="Marino-Ramirez L."/>
            <person name="Landsman D."/>
            <person name="Rodriguez-Kessler M."/>
            <person name="Delgado-Sanchez P."/>
        </authorList>
    </citation>
    <scope>NUCLEOTIDE SEQUENCE</scope>
    <source>
        <tissue evidence="2">Cladode</tissue>
    </source>
</reference>
<keyword evidence="1" id="KW-0812">Transmembrane</keyword>
<accession>A0A7C9E334</accession>
<evidence type="ECO:0000256" key="1">
    <source>
        <dbReference type="SAM" id="Phobius"/>
    </source>
</evidence>
<keyword evidence="1" id="KW-0472">Membrane</keyword>
<evidence type="ECO:0000313" key="2">
    <source>
        <dbReference type="EMBL" id="MBA4654305.1"/>
    </source>
</evidence>